<comment type="similarity">
    <text evidence="2">Belongs to the replication factor A protein 2 family.</text>
</comment>
<dbReference type="GO" id="GO:0035861">
    <property type="term" value="C:site of double-strand break"/>
    <property type="evidence" value="ECO:0007669"/>
    <property type="project" value="TreeGrafter"/>
</dbReference>
<evidence type="ECO:0000256" key="7">
    <source>
        <dbReference type="ARBA" id="ARBA00023204"/>
    </source>
</evidence>
<dbReference type="Gene3D" id="1.10.10.10">
    <property type="entry name" value="Winged helix-like DNA-binding domain superfamily/Winged helix DNA-binding domain"/>
    <property type="match status" value="1"/>
</dbReference>
<feature type="compositionally biased region" description="Polar residues" evidence="10">
    <location>
        <begin position="22"/>
        <end position="34"/>
    </location>
</feature>
<dbReference type="InterPro" id="IPR036388">
    <property type="entry name" value="WH-like_DNA-bd_sf"/>
</dbReference>
<evidence type="ECO:0000256" key="3">
    <source>
        <dbReference type="ARBA" id="ARBA00022705"/>
    </source>
</evidence>
<dbReference type="AlphaFoldDB" id="A0A4D6KRS0"/>
<comment type="function">
    <text evidence="9">Component of the replication protein A complex (RPA) required for DNA recombination, repair and replication. The activity of RPA is mediated by single-stranded DNA binding and protein interactions. Required fo cell division in meristems. Involved in the maintenance of transcriptional epigenetic gene silencing (TGS) at specific loci (including some transposons) by regulating histone H3 acetylation, 'Lys-4' and 'Lys-9' methylation.</text>
</comment>
<dbReference type="InterPro" id="IPR014892">
    <property type="entry name" value="RPA_C"/>
</dbReference>
<dbReference type="PANTHER" id="PTHR13989:SF16">
    <property type="entry name" value="REPLICATION PROTEIN A2"/>
    <property type="match status" value="1"/>
</dbReference>
<evidence type="ECO:0000256" key="4">
    <source>
        <dbReference type="ARBA" id="ARBA00022763"/>
    </source>
</evidence>
<dbReference type="PIRSF" id="PIRSF036949">
    <property type="entry name" value="RPA32"/>
    <property type="match status" value="1"/>
</dbReference>
<name>A0A4D6KRS0_VIGUN</name>
<dbReference type="GO" id="GO:0000781">
    <property type="term" value="C:chromosome, telomeric region"/>
    <property type="evidence" value="ECO:0007669"/>
    <property type="project" value="TreeGrafter"/>
</dbReference>
<dbReference type="GO" id="GO:0005662">
    <property type="term" value="C:DNA replication factor A complex"/>
    <property type="evidence" value="ECO:0007669"/>
    <property type="project" value="TreeGrafter"/>
</dbReference>
<evidence type="ECO:0000259" key="12">
    <source>
        <dbReference type="Pfam" id="PF08784"/>
    </source>
</evidence>
<keyword evidence="7" id="KW-0234">DNA repair</keyword>
<comment type="subcellular location">
    <subcellularLocation>
        <location evidence="1">Nucleus</location>
    </subcellularLocation>
</comment>
<dbReference type="GO" id="GO:0006260">
    <property type="term" value="P:DNA replication"/>
    <property type="evidence" value="ECO:0007669"/>
    <property type="project" value="UniProtKB-KW"/>
</dbReference>
<dbReference type="GO" id="GO:0006289">
    <property type="term" value="P:nucleotide-excision repair"/>
    <property type="evidence" value="ECO:0007669"/>
    <property type="project" value="TreeGrafter"/>
</dbReference>
<evidence type="ECO:0000313" key="13">
    <source>
        <dbReference type="EMBL" id="QCD80378.1"/>
    </source>
</evidence>
<dbReference type="Pfam" id="PF01336">
    <property type="entry name" value="tRNA_anti-codon"/>
    <property type="match status" value="1"/>
</dbReference>
<keyword evidence="8" id="KW-0539">Nucleus</keyword>
<evidence type="ECO:0000259" key="11">
    <source>
        <dbReference type="Pfam" id="PF01336"/>
    </source>
</evidence>
<dbReference type="FunFam" id="1.10.10.10:FF:000168">
    <property type="entry name" value="Replication protein A 32 kDa subunit"/>
    <property type="match status" value="1"/>
</dbReference>
<keyword evidence="4" id="KW-0227">DNA damage</keyword>
<dbReference type="InterPro" id="IPR012340">
    <property type="entry name" value="NA-bd_OB-fold"/>
</dbReference>
<reference evidence="13 14" key="1">
    <citation type="submission" date="2019-04" db="EMBL/GenBank/DDBJ databases">
        <title>An improved genome assembly and genetic linkage map for asparagus bean, Vigna unguiculata ssp. sesquipedialis.</title>
        <authorList>
            <person name="Xia Q."/>
            <person name="Zhang R."/>
            <person name="Dong Y."/>
        </authorList>
    </citation>
    <scope>NUCLEOTIDE SEQUENCE [LARGE SCALE GENOMIC DNA]</scope>
    <source>
        <tissue evidence="13">Leaf</tissue>
    </source>
</reference>
<dbReference type="InterPro" id="IPR014646">
    <property type="entry name" value="Rfa2/RPA32"/>
</dbReference>
<keyword evidence="5" id="KW-0238">DNA-binding</keyword>
<dbReference type="GO" id="GO:0003697">
    <property type="term" value="F:single-stranded DNA binding"/>
    <property type="evidence" value="ECO:0007669"/>
    <property type="project" value="TreeGrafter"/>
</dbReference>
<dbReference type="InterPro" id="IPR004365">
    <property type="entry name" value="NA-bd_OB_tRNA"/>
</dbReference>
<evidence type="ECO:0000256" key="1">
    <source>
        <dbReference type="ARBA" id="ARBA00004123"/>
    </source>
</evidence>
<gene>
    <name evidence="13" type="ORF">DEO72_LG2g699</name>
</gene>
<feature type="domain" description="Replication protein A C-terminal" evidence="12">
    <location>
        <begin position="168"/>
        <end position="273"/>
    </location>
</feature>
<sequence length="281" mass="31022">MYSSPSQFDGNAAFSGGGFMPSQATQGTDPSLVTSKNRDAQSLLPLTVKQIHDALQSSDDKANLIIDGVDVNNVLQVTLIGRVCNKAGRVTDVTFVLDDGTGKIECNKWFHEAADTNEAEAILDGMYARLHGHLKNFQGKRTLNIFHFRPVTDFNEVASHFIDCIHVHLHNSRIRSSVLNQQHVMNSTPITPAMGYQAQVVPPANDFSDQHVNGQKSAENMILDFLHLPANRSRNEGVHRDLIAQHLQISLEKLMLAIKSLIDEGAVYETIADHYKSIING</sequence>
<proteinExistence type="inferred from homology"/>
<evidence type="ECO:0000256" key="6">
    <source>
        <dbReference type="ARBA" id="ARBA00023172"/>
    </source>
</evidence>
<dbReference type="PANTHER" id="PTHR13989">
    <property type="entry name" value="REPLICATION PROTEIN A-RELATED"/>
    <property type="match status" value="1"/>
</dbReference>
<evidence type="ECO:0000256" key="2">
    <source>
        <dbReference type="ARBA" id="ARBA00007815"/>
    </source>
</evidence>
<dbReference type="SUPFAM" id="SSF50249">
    <property type="entry name" value="Nucleic acid-binding proteins"/>
    <property type="match status" value="1"/>
</dbReference>
<dbReference type="Gene3D" id="2.40.50.140">
    <property type="entry name" value="Nucleic acid-binding proteins"/>
    <property type="match status" value="1"/>
</dbReference>
<dbReference type="InterPro" id="IPR040260">
    <property type="entry name" value="RFA2-like"/>
</dbReference>
<evidence type="ECO:0000256" key="5">
    <source>
        <dbReference type="ARBA" id="ARBA00023125"/>
    </source>
</evidence>
<keyword evidence="3" id="KW-0235">DNA replication</keyword>
<evidence type="ECO:0000256" key="10">
    <source>
        <dbReference type="SAM" id="MobiDB-lite"/>
    </source>
</evidence>
<dbReference type="Proteomes" id="UP000501690">
    <property type="component" value="Linkage Group LG2"/>
</dbReference>
<dbReference type="SUPFAM" id="SSF46785">
    <property type="entry name" value="Winged helix' DNA-binding domain"/>
    <property type="match status" value="1"/>
</dbReference>
<dbReference type="FunFam" id="2.40.50.140:FF:000184">
    <property type="entry name" value="replication protein A 32 kDa subunit A-like"/>
    <property type="match status" value="1"/>
</dbReference>
<keyword evidence="6" id="KW-0233">DNA recombination</keyword>
<evidence type="ECO:0000256" key="8">
    <source>
        <dbReference type="ARBA" id="ARBA00023242"/>
    </source>
</evidence>
<feature type="region of interest" description="Disordered" evidence="10">
    <location>
        <begin position="13"/>
        <end position="34"/>
    </location>
</feature>
<dbReference type="Pfam" id="PF08784">
    <property type="entry name" value="RPA_C"/>
    <property type="match status" value="1"/>
</dbReference>
<organism evidence="13 14">
    <name type="scientific">Vigna unguiculata</name>
    <name type="common">Cowpea</name>
    <dbReference type="NCBI Taxonomy" id="3917"/>
    <lineage>
        <taxon>Eukaryota</taxon>
        <taxon>Viridiplantae</taxon>
        <taxon>Streptophyta</taxon>
        <taxon>Embryophyta</taxon>
        <taxon>Tracheophyta</taxon>
        <taxon>Spermatophyta</taxon>
        <taxon>Magnoliopsida</taxon>
        <taxon>eudicotyledons</taxon>
        <taxon>Gunneridae</taxon>
        <taxon>Pentapetalae</taxon>
        <taxon>rosids</taxon>
        <taxon>fabids</taxon>
        <taxon>Fabales</taxon>
        <taxon>Fabaceae</taxon>
        <taxon>Papilionoideae</taxon>
        <taxon>50 kb inversion clade</taxon>
        <taxon>NPAAA clade</taxon>
        <taxon>indigoferoid/millettioid clade</taxon>
        <taxon>Phaseoleae</taxon>
        <taxon>Vigna</taxon>
    </lineage>
</organism>
<dbReference type="InterPro" id="IPR036390">
    <property type="entry name" value="WH_DNA-bd_sf"/>
</dbReference>
<evidence type="ECO:0000313" key="14">
    <source>
        <dbReference type="Proteomes" id="UP000501690"/>
    </source>
</evidence>
<dbReference type="GO" id="GO:0000724">
    <property type="term" value="P:double-strand break repair via homologous recombination"/>
    <property type="evidence" value="ECO:0007669"/>
    <property type="project" value="TreeGrafter"/>
</dbReference>
<protein>
    <submittedName>
        <fullName evidence="13">Replication factor A2</fullName>
    </submittedName>
</protein>
<dbReference type="EMBL" id="CP039346">
    <property type="protein sequence ID" value="QCD80378.1"/>
    <property type="molecule type" value="Genomic_DNA"/>
</dbReference>
<keyword evidence="14" id="KW-1185">Reference proteome</keyword>
<accession>A0A4D6KRS0</accession>
<feature type="domain" description="OB" evidence="11">
    <location>
        <begin position="77"/>
        <end position="150"/>
    </location>
</feature>
<evidence type="ECO:0000256" key="9">
    <source>
        <dbReference type="ARBA" id="ARBA00057177"/>
    </source>
</evidence>
<dbReference type="CDD" id="cd04478">
    <property type="entry name" value="RPA2_DBD_D"/>
    <property type="match status" value="1"/>
</dbReference>